<sequence>MPFSLDIGVYTIFIDNPFVDVLCSLSYNRLERKLNVVNGTIKKLTFYSKILHHTFDLHVYLPPHYSRLYTYHIAITQDGRDYFQFGKIARKIEDILEEGAEETIVVGIPYPSVQQRRKWYHPDSADSKSYIQFLVKELLPFLEDTYKTSNLSYGRTLMGDSLGATISLLAALKYPHSFARLIMHSPFVNDTVLQAAQRTNVWRSFEMYHTVGTEETRVETTDGNIQDFLKPNRTLHELLQKGCDRYHYHEFRGGHLWKYWEKDLPDALRFMFTNDAGKES</sequence>
<dbReference type="Gene3D" id="3.40.50.1820">
    <property type="entry name" value="alpha/beta hydrolase"/>
    <property type="match status" value="1"/>
</dbReference>
<dbReference type="PANTHER" id="PTHR48098">
    <property type="entry name" value="ENTEROCHELIN ESTERASE-RELATED"/>
    <property type="match status" value="1"/>
</dbReference>
<dbReference type="InterPro" id="IPR050583">
    <property type="entry name" value="Mycobacterial_A85_antigen"/>
</dbReference>
<dbReference type="Pfam" id="PF00756">
    <property type="entry name" value="Esterase"/>
    <property type="match status" value="1"/>
</dbReference>
<dbReference type="Proteomes" id="UP000275076">
    <property type="component" value="Unassembled WGS sequence"/>
</dbReference>
<dbReference type="PANTHER" id="PTHR48098:SF3">
    <property type="entry name" value="IRON(III) ENTEROBACTIN ESTERASE"/>
    <property type="match status" value="1"/>
</dbReference>
<dbReference type="InterPro" id="IPR029058">
    <property type="entry name" value="AB_hydrolase_fold"/>
</dbReference>
<name>A0A3R9RAA0_9BACI</name>
<accession>A0A3R9RAA0</accession>
<protein>
    <submittedName>
        <fullName evidence="1">Esterase family protein</fullName>
    </submittedName>
</protein>
<comment type="caution">
    <text evidence="1">The sequence shown here is derived from an EMBL/GenBank/DDBJ whole genome shotgun (WGS) entry which is preliminary data.</text>
</comment>
<dbReference type="AlphaFoldDB" id="A0A3R9RAA0"/>
<evidence type="ECO:0000313" key="2">
    <source>
        <dbReference type="Proteomes" id="UP000275076"/>
    </source>
</evidence>
<reference evidence="1 2" key="1">
    <citation type="submission" date="2018-10" db="EMBL/GenBank/DDBJ databases">
        <title>Draft genome sequence of Bacillus salarius IM0101, isolated from a hypersaline soil in Inner Mongolia, China.</title>
        <authorList>
            <person name="Yamprayoonswat W."/>
            <person name="Boonvisut S."/>
            <person name="Jumpathong W."/>
            <person name="Sittihan S."/>
            <person name="Ruangsuj P."/>
            <person name="Wanthongcharoen S."/>
            <person name="Thongpramul N."/>
            <person name="Pimmason S."/>
            <person name="Yu B."/>
            <person name="Yasawong M."/>
        </authorList>
    </citation>
    <scope>NUCLEOTIDE SEQUENCE [LARGE SCALE GENOMIC DNA]</scope>
    <source>
        <strain evidence="1 2">IM0101</strain>
    </source>
</reference>
<dbReference type="EMBL" id="RBVX01000031">
    <property type="protein sequence ID" value="RSL30807.1"/>
    <property type="molecule type" value="Genomic_DNA"/>
</dbReference>
<gene>
    <name evidence="1" type="ORF">D7Z54_23720</name>
</gene>
<proteinExistence type="predicted"/>
<dbReference type="InterPro" id="IPR000801">
    <property type="entry name" value="Esterase-like"/>
</dbReference>
<keyword evidence="2" id="KW-1185">Reference proteome</keyword>
<organism evidence="1 2">
    <name type="scientific">Salibacterium salarium</name>
    <dbReference type="NCBI Taxonomy" id="284579"/>
    <lineage>
        <taxon>Bacteria</taxon>
        <taxon>Bacillati</taxon>
        <taxon>Bacillota</taxon>
        <taxon>Bacilli</taxon>
        <taxon>Bacillales</taxon>
        <taxon>Bacillaceae</taxon>
    </lineage>
</organism>
<evidence type="ECO:0000313" key="1">
    <source>
        <dbReference type="EMBL" id="RSL30807.1"/>
    </source>
</evidence>
<dbReference type="OrthoDB" id="9803578at2"/>
<dbReference type="SUPFAM" id="SSF53474">
    <property type="entry name" value="alpha/beta-Hydrolases"/>
    <property type="match status" value="1"/>
</dbReference>